<dbReference type="AlphaFoldDB" id="A0A7K1Y8C3"/>
<comment type="caution">
    <text evidence="1">The sequence shown here is derived from an EMBL/GenBank/DDBJ whole genome shotgun (WGS) entry which is preliminary data.</text>
</comment>
<evidence type="ECO:0000313" key="1">
    <source>
        <dbReference type="EMBL" id="MXV50670.1"/>
    </source>
</evidence>
<gene>
    <name evidence="1" type="ORF">GS399_06765</name>
</gene>
<evidence type="ECO:0000313" key="2">
    <source>
        <dbReference type="Proteomes" id="UP000466586"/>
    </source>
</evidence>
<protein>
    <submittedName>
        <fullName evidence="1">DUF4442 domain-containing protein</fullName>
    </submittedName>
</protein>
<name>A0A7K1Y8C3_9SPHI</name>
<organism evidence="1 2">
    <name type="scientific">Hufsiella arboris</name>
    <dbReference type="NCBI Taxonomy" id="2695275"/>
    <lineage>
        <taxon>Bacteria</taxon>
        <taxon>Pseudomonadati</taxon>
        <taxon>Bacteroidota</taxon>
        <taxon>Sphingobacteriia</taxon>
        <taxon>Sphingobacteriales</taxon>
        <taxon>Sphingobacteriaceae</taxon>
        <taxon>Hufsiella</taxon>
    </lineage>
</organism>
<dbReference type="Proteomes" id="UP000466586">
    <property type="component" value="Unassembled WGS sequence"/>
</dbReference>
<accession>A0A7K1Y8C3</accession>
<dbReference type="EMBL" id="WVHT01000002">
    <property type="protein sequence ID" value="MXV50670.1"/>
    <property type="molecule type" value="Genomic_DNA"/>
</dbReference>
<dbReference type="Pfam" id="PF14539">
    <property type="entry name" value="DUF4442"/>
    <property type="match status" value="1"/>
</dbReference>
<dbReference type="SUPFAM" id="SSF54637">
    <property type="entry name" value="Thioesterase/thiol ester dehydrase-isomerase"/>
    <property type="match status" value="1"/>
</dbReference>
<dbReference type="Gene3D" id="3.10.129.10">
    <property type="entry name" value="Hotdog Thioesterase"/>
    <property type="match status" value="1"/>
</dbReference>
<keyword evidence="2" id="KW-1185">Reference proteome</keyword>
<dbReference type="InterPro" id="IPR029069">
    <property type="entry name" value="HotDog_dom_sf"/>
</dbReference>
<sequence length="161" mass="18809">MKVSENTLKWAMRFYPPLFFQRIWVRKFGQGFKSADVKISKSIFNTNYNNSIFGGTIYAATDPFFSLLFDQVLQRRGYKVRVWLKSGQISYLKPGRTNMYFNIVLTEENIDEACQVLDTVGKFVKTFPMEIFNKEGELCATVQNEVYIRNLYKGENQVVAY</sequence>
<dbReference type="InterPro" id="IPR027961">
    <property type="entry name" value="DUF4442"/>
</dbReference>
<reference evidence="1 2" key="1">
    <citation type="submission" date="2019-11" db="EMBL/GenBank/DDBJ databases">
        <title>Pedobacter sp. HMF7647 Genome sequencing and assembly.</title>
        <authorList>
            <person name="Kang H."/>
            <person name="Kim H."/>
            <person name="Joh K."/>
        </authorList>
    </citation>
    <scope>NUCLEOTIDE SEQUENCE [LARGE SCALE GENOMIC DNA]</scope>
    <source>
        <strain evidence="1 2">HMF7647</strain>
    </source>
</reference>
<proteinExistence type="predicted"/>
<dbReference type="RefSeq" id="WP_160843829.1">
    <property type="nucleotide sequence ID" value="NZ_WVHT01000002.1"/>
</dbReference>